<dbReference type="EMBL" id="BMHZ01000001">
    <property type="protein sequence ID" value="GGG97205.1"/>
    <property type="molecule type" value="Genomic_DNA"/>
</dbReference>
<reference evidence="9 10" key="3">
    <citation type="submission" date="2020-08" db="EMBL/GenBank/DDBJ databases">
        <title>Genomic Encyclopedia of Type Strains, Phase IV (KMG-IV): sequencing the most valuable type-strain genomes for metagenomic binning, comparative biology and taxonomic classification.</title>
        <authorList>
            <person name="Goeker M."/>
        </authorList>
    </citation>
    <scope>NUCLEOTIDE SEQUENCE [LARGE SCALE GENOMIC DNA]</scope>
    <source>
        <strain evidence="9 10">DSM 100774</strain>
    </source>
</reference>
<comment type="caution">
    <text evidence="9">The sequence shown here is derived from an EMBL/GenBank/DDBJ whole genome shotgun (WGS) entry which is preliminary data.</text>
</comment>
<dbReference type="InterPro" id="IPR013762">
    <property type="entry name" value="Integrase-like_cat_sf"/>
</dbReference>
<dbReference type="InterPro" id="IPR010998">
    <property type="entry name" value="Integrase_recombinase_N"/>
</dbReference>
<evidence type="ECO:0000256" key="3">
    <source>
        <dbReference type="ARBA" id="ARBA00023125"/>
    </source>
</evidence>
<keyword evidence="3 5" id="KW-0238">DNA-binding</keyword>
<evidence type="ECO:0000256" key="1">
    <source>
        <dbReference type="ARBA" id="ARBA00008857"/>
    </source>
</evidence>
<reference evidence="8" key="1">
    <citation type="journal article" date="2014" name="Int. J. Syst. Evol. Microbiol.">
        <title>Complete genome of a new Firmicutes species belonging to the dominant human colonic microbiota ('Ruminococcus bicirculans') reveals two chromosomes and a selective capacity to utilize plant glucans.</title>
        <authorList>
            <consortium name="NISC Comparative Sequencing Program"/>
            <person name="Wegmann U."/>
            <person name="Louis P."/>
            <person name="Goesmann A."/>
            <person name="Henrissat B."/>
            <person name="Duncan S.H."/>
            <person name="Flint H.J."/>
        </authorList>
    </citation>
    <scope>NUCLEOTIDE SEQUENCE</scope>
    <source>
        <strain evidence="8">CGMCC 1.15287</strain>
    </source>
</reference>
<dbReference type="InterPro" id="IPR025269">
    <property type="entry name" value="SAM-like_dom"/>
</dbReference>
<accession>A0A7W6P4N0</accession>
<dbReference type="GO" id="GO:0015074">
    <property type="term" value="P:DNA integration"/>
    <property type="evidence" value="ECO:0007669"/>
    <property type="project" value="UniProtKB-KW"/>
</dbReference>
<dbReference type="Gene3D" id="1.10.150.130">
    <property type="match status" value="1"/>
</dbReference>
<dbReference type="InterPro" id="IPR050090">
    <property type="entry name" value="Tyrosine_recombinase_XerCD"/>
</dbReference>
<dbReference type="GO" id="GO:0003677">
    <property type="term" value="F:DNA binding"/>
    <property type="evidence" value="ECO:0007669"/>
    <property type="project" value="UniProtKB-UniRule"/>
</dbReference>
<dbReference type="PANTHER" id="PTHR30349:SF41">
    <property type="entry name" value="INTEGRASE_RECOMBINASE PROTEIN MJ0367-RELATED"/>
    <property type="match status" value="1"/>
</dbReference>
<evidence type="ECO:0000259" key="6">
    <source>
        <dbReference type="PROSITE" id="PS51898"/>
    </source>
</evidence>
<dbReference type="PROSITE" id="PS51900">
    <property type="entry name" value="CB"/>
    <property type="match status" value="1"/>
</dbReference>
<name>A0A7W6P4N0_9SPHI</name>
<reference evidence="11" key="2">
    <citation type="journal article" date="2019" name="Int. J. Syst. Evol. Microbiol.">
        <title>The Global Catalogue of Microorganisms (GCM) 10K type strain sequencing project: providing services to taxonomists for standard genome sequencing and annotation.</title>
        <authorList>
            <consortium name="The Broad Institute Genomics Platform"/>
            <consortium name="The Broad Institute Genome Sequencing Center for Infectious Disease"/>
            <person name="Wu L."/>
            <person name="Ma J."/>
        </authorList>
    </citation>
    <scope>NUCLEOTIDE SEQUENCE [LARGE SCALE GENOMIC DNA]</scope>
    <source>
        <strain evidence="11">CGMCC 1.15287</strain>
    </source>
</reference>
<keyword evidence="11" id="KW-1185">Reference proteome</keyword>
<evidence type="ECO:0000259" key="7">
    <source>
        <dbReference type="PROSITE" id="PS51900"/>
    </source>
</evidence>
<evidence type="ECO:0000313" key="9">
    <source>
        <dbReference type="EMBL" id="MBB4107764.1"/>
    </source>
</evidence>
<dbReference type="PROSITE" id="PS51898">
    <property type="entry name" value="TYR_RECOMBINASE"/>
    <property type="match status" value="1"/>
</dbReference>
<comment type="similarity">
    <text evidence="1">Belongs to the 'phage' integrase family.</text>
</comment>
<evidence type="ECO:0000256" key="5">
    <source>
        <dbReference type="PROSITE-ProRule" id="PRU01248"/>
    </source>
</evidence>
<evidence type="ECO:0000256" key="2">
    <source>
        <dbReference type="ARBA" id="ARBA00022908"/>
    </source>
</evidence>
<proteinExistence type="inferred from homology"/>
<dbReference type="GO" id="GO:0006310">
    <property type="term" value="P:DNA recombination"/>
    <property type="evidence" value="ECO:0007669"/>
    <property type="project" value="UniProtKB-KW"/>
</dbReference>
<organism evidence="9 10">
    <name type="scientific">Pedobacter zeae</name>
    <dbReference type="NCBI Taxonomy" id="1737356"/>
    <lineage>
        <taxon>Bacteria</taxon>
        <taxon>Pseudomonadati</taxon>
        <taxon>Bacteroidota</taxon>
        <taxon>Sphingobacteriia</taxon>
        <taxon>Sphingobacteriales</taxon>
        <taxon>Sphingobacteriaceae</taxon>
        <taxon>Pedobacter</taxon>
    </lineage>
</organism>
<evidence type="ECO:0000313" key="10">
    <source>
        <dbReference type="Proteomes" id="UP000532273"/>
    </source>
</evidence>
<evidence type="ECO:0000313" key="11">
    <source>
        <dbReference type="Proteomes" id="UP000642938"/>
    </source>
</evidence>
<dbReference type="AlphaFoldDB" id="A0A7W6P4N0"/>
<dbReference type="Proteomes" id="UP000532273">
    <property type="component" value="Unassembled WGS sequence"/>
</dbReference>
<feature type="domain" description="Tyr recombinase" evidence="6">
    <location>
        <begin position="214"/>
        <end position="395"/>
    </location>
</feature>
<keyword evidence="4" id="KW-0233">DNA recombination</keyword>
<evidence type="ECO:0000256" key="4">
    <source>
        <dbReference type="ARBA" id="ARBA00023172"/>
    </source>
</evidence>
<dbReference type="RefSeq" id="WP_183762300.1">
    <property type="nucleotide sequence ID" value="NZ_BMHZ01000001.1"/>
</dbReference>
<sequence length="401" mass="47238">MAIKKYKKAKIYRGKTGDPKEKWYVSYSFLNPFTAKFDRFRAYEGINYIDDLQEKEAFANELANEINARLIAGYDPFMAEQKTNEIIHDLKAEAILQENQKSPTLLDAFKIFINKKEEKNLAKDSMTSYNSYIAKFENYLFENRLADVRLNSIDTKFISDMLSWMKGHHNWNETTYNNHLRFWVTLLNWFAKAPRKWIRRDDFHIGADSELEQKVARPMKHQYFGETVGNAVKEEFKKFPKMEFYSKFIYFSCMRPDEIRNLKIENVDLNGRYMKIVGKTKSRTVPICDELSDMLESLNLEKYPANYYVIGKSGGVDSAMHSENYFSRPFREDIKEKLGLSKDFTLYGWKHTRVVDLLNAGYSDAEIMNLTGHTDTSSYDKYKRDLVNHIKTRLRGKTIGW</sequence>
<reference evidence="8" key="4">
    <citation type="submission" date="2024-05" db="EMBL/GenBank/DDBJ databases">
        <authorList>
            <person name="Sun Q."/>
            <person name="Zhou Y."/>
        </authorList>
    </citation>
    <scope>NUCLEOTIDE SEQUENCE</scope>
    <source>
        <strain evidence="8">CGMCC 1.15287</strain>
    </source>
</reference>
<gene>
    <name evidence="8" type="ORF">GCM10007422_08900</name>
    <name evidence="9" type="ORF">GGQ60_001745</name>
</gene>
<dbReference type="InterPro" id="IPR044068">
    <property type="entry name" value="CB"/>
</dbReference>
<dbReference type="InterPro" id="IPR011010">
    <property type="entry name" value="DNA_brk_join_enz"/>
</dbReference>
<feature type="domain" description="Core-binding (CB)" evidence="7">
    <location>
        <begin position="103"/>
        <end position="191"/>
    </location>
</feature>
<dbReference type="Gene3D" id="1.10.443.10">
    <property type="entry name" value="Intergrase catalytic core"/>
    <property type="match status" value="1"/>
</dbReference>
<dbReference type="Proteomes" id="UP000642938">
    <property type="component" value="Unassembled WGS sequence"/>
</dbReference>
<dbReference type="InterPro" id="IPR002104">
    <property type="entry name" value="Integrase_catalytic"/>
</dbReference>
<dbReference type="Pfam" id="PF00589">
    <property type="entry name" value="Phage_integrase"/>
    <property type="match status" value="1"/>
</dbReference>
<dbReference type="SUPFAM" id="SSF56349">
    <property type="entry name" value="DNA breaking-rejoining enzymes"/>
    <property type="match status" value="1"/>
</dbReference>
<dbReference type="EMBL" id="JACIEF010000002">
    <property type="protein sequence ID" value="MBB4107764.1"/>
    <property type="molecule type" value="Genomic_DNA"/>
</dbReference>
<protein>
    <submittedName>
        <fullName evidence="9">Integrase</fullName>
    </submittedName>
</protein>
<evidence type="ECO:0000313" key="8">
    <source>
        <dbReference type="EMBL" id="GGG97205.1"/>
    </source>
</evidence>
<dbReference type="Pfam" id="PF13102">
    <property type="entry name" value="Phage_int_SAM_5"/>
    <property type="match status" value="1"/>
</dbReference>
<keyword evidence="2" id="KW-0229">DNA integration</keyword>
<dbReference type="PANTHER" id="PTHR30349">
    <property type="entry name" value="PHAGE INTEGRASE-RELATED"/>
    <property type="match status" value="1"/>
</dbReference>